<dbReference type="RefSeq" id="WP_181339574.1">
    <property type="nucleotide sequence ID" value="NZ_JAAKDE010000012.1"/>
</dbReference>
<feature type="transmembrane region" description="Helical" evidence="4">
    <location>
        <begin position="313"/>
        <end position="335"/>
    </location>
</feature>
<dbReference type="InterPro" id="IPR050768">
    <property type="entry name" value="UPF0353/GerABKA_families"/>
</dbReference>
<dbReference type="Proteomes" id="UP000657177">
    <property type="component" value="Unassembled WGS sequence"/>
</dbReference>
<gene>
    <name evidence="5" type="ORF">G5B42_06130</name>
</gene>
<dbReference type="GO" id="GO:0016020">
    <property type="term" value="C:membrane"/>
    <property type="evidence" value="ECO:0007669"/>
    <property type="project" value="InterPro"/>
</dbReference>
<comment type="similarity">
    <text evidence="1">Belongs to the GerABKA family.</text>
</comment>
<feature type="transmembrane region" description="Helical" evidence="4">
    <location>
        <begin position="436"/>
        <end position="462"/>
    </location>
</feature>
<keyword evidence="6" id="KW-1185">Reference proteome</keyword>
<evidence type="ECO:0000313" key="5">
    <source>
        <dbReference type="EMBL" id="MBA2133119.1"/>
    </source>
</evidence>
<feature type="compositionally biased region" description="Acidic residues" evidence="3">
    <location>
        <begin position="520"/>
        <end position="531"/>
    </location>
</feature>
<dbReference type="EMBL" id="JAAKDE010000012">
    <property type="protein sequence ID" value="MBA2133119.1"/>
    <property type="molecule type" value="Genomic_DNA"/>
</dbReference>
<evidence type="ECO:0000256" key="3">
    <source>
        <dbReference type="SAM" id="MobiDB-lite"/>
    </source>
</evidence>
<dbReference type="Pfam" id="PF03323">
    <property type="entry name" value="GerA"/>
    <property type="match status" value="1"/>
</dbReference>
<feature type="transmembrane region" description="Helical" evidence="4">
    <location>
        <begin position="394"/>
        <end position="424"/>
    </location>
</feature>
<dbReference type="PANTHER" id="PTHR22550">
    <property type="entry name" value="SPORE GERMINATION PROTEIN"/>
    <property type="match status" value="1"/>
</dbReference>
<dbReference type="PIRSF" id="PIRSF005690">
    <property type="entry name" value="GerBA"/>
    <property type="match status" value="1"/>
</dbReference>
<protein>
    <submittedName>
        <fullName evidence="5">Spore germination protein</fullName>
    </submittedName>
</protein>
<feature type="region of interest" description="Disordered" evidence="3">
    <location>
        <begin position="507"/>
        <end position="531"/>
    </location>
</feature>
<dbReference type="PANTHER" id="PTHR22550:SF5">
    <property type="entry name" value="LEUCINE ZIPPER PROTEIN 4"/>
    <property type="match status" value="1"/>
</dbReference>
<comment type="caution">
    <text evidence="5">The sequence shown here is derived from an EMBL/GenBank/DDBJ whole genome shotgun (WGS) entry which is preliminary data.</text>
</comment>
<keyword evidence="4" id="KW-0812">Transmembrane</keyword>
<organism evidence="5 6">
    <name type="scientific">Capillibacterium thermochitinicola</name>
    <dbReference type="NCBI Taxonomy" id="2699427"/>
    <lineage>
        <taxon>Bacteria</taxon>
        <taxon>Bacillati</taxon>
        <taxon>Bacillota</taxon>
        <taxon>Capillibacterium</taxon>
    </lineage>
</organism>
<evidence type="ECO:0000313" key="6">
    <source>
        <dbReference type="Proteomes" id="UP000657177"/>
    </source>
</evidence>
<sequence>MFEMLWRKLRLAHHRKRAPSSRSYRDLSPSLEANLTAFFQELGKSPDLIVRRLTLGPRPGRTGALLFIDGLVDPQVVNRDVLLPLLNDGNWEKGPGEIDLLAYLAENLLAVGEIQRETNFRQTVQALLTGNTILLVDGRGEALVLSTKGWEKRAIREPEAEQIILGPHEGFTENLRTNTALLRRKIATAGLHIEELKLGQRTQTTVAIAYLKGVVNQKLVEEVRTRLKRINIDSILDANYLHEFITDAPYSLFPTIASTERPDVAAAKLLEGRVAIFVDGTPVVTTVPALFVEFFQSPDDYNFPYQYATMVRWFRYLSFSIAVLAPAFFVALGSYHQELIPTPLLLTLTTATEGTPFPLVVEMVMMGLVFEILREAGVRLARPFGQTISIVGALVIGEAAVTAGLVGAPTIIVIALTAITTFVVPGLLGPGIYLRLIYTILAGVLGAYGILTGVLFTLLHLAALRSFGVPYMAPLMPVIPADLKDVLVRAPVWALWTRPRLIGWPQPQRQPFGYVPDQEEKGEDEEAEDDG</sequence>
<evidence type="ECO:0000256" key="2">
    <source>
        <dbReference type="ARBA" id="ARBA00023136"/>
    </source>
</evidence>
<accession>A0A8J6I1S1</accession>
<reference evidence="5" key="1">
    <citation type="submission" date="2020-06" db="EMBL/GenBank/DDBJ databases">
        <title>Novel chitinolytic bacterium.</title>
        <authorList>
            <person name="Ungkulpasvich U."/>
            <person name="Kosugi A."/>
            <person name="Uke A."/>
        </authorList>
    </citation>
    <scope>NUCLEOTIDE SEQUENCE</scope>
    <source>
        <strain evidence="5">UUS1-1</strain>
    </source>
</reference>
<dbReference type="AlphaFoldDB" id="A0A8J6I1S1"/>
<keyword evidence="4" id="KW-1133">Transmembrane helix</keyword>
<feature type="transmembrane region" description="Helical" evidence="4">
    <location>
        <begin position="355"/>
        <end position="373"/>
    </location>
</feature>
<evidence type="ECO:0000256" key="4">
    <source>
        <dbReference type="SAM" id="Phobius"/>
    </source>
</evidence>
<keyword evidence="2 4" id="KW-0472">Membrane</keyword>
<evidence type="ECO:0000256" key="1">
    <source>
        <dbReference type="ARBA" id="ARBA00005278"/>
    </source>
</evidence>
<name>A0A8J6I1S1_9FIRM</name>
<dbReference type="GO" id="GO:0009847">
    <property type="term" value="P:spore germination"/>
    <property type="evidence" value="ECO:0007669"/>
    <property type="project" value="InterPro"/>
</dbReference>
<dbReference type="InterPro" id="IPR004995">
    <property type="entry name" value="Spore_Ger"/>
</dbReference>
<proteinExistence type="inferred from homology"/>